<evidence type="ECO:0000313" key="15">
    <source>
        <dbReference type="EMBL" id="AWI50336.1"/>
    </source>
</evidence>
<dbReference type="InterPro" id="IPR024973">
    <property type="entry name" value="ESPR"/>
</dbReference>
<gene>
    <name evidence="15" type="ORF">DDU33_01940</name>
</gene>
<keyword evidence="6" id="KW-0812">Transmembrane</keyword>
<feature type="domain" description="Trimeric autotransporter adhesin YadA-like stalk" evidence="13">
    <location>
        <begin position="2514"/>
        <end position="2554"/>
    </location>
</feature>
<dbReference type="Gene3D" id="6.10.250.2040">
    <property type="match status" value="1"/>
</dbReference>
<keyword evidence="4" id="KW-0813">Transport</keyword>
<feature type="domain" description="Trimeric autotransporter adhesin YadA-like stalk" evidence="13">
    <location>
        <begin position="839"/>
        <end position="879"/>
    </location>
</feature>
<dbReference type="InterPro" id="IPR008640">
    <property type="entry name" value="Adhesin_Head_dom"/>
</dbReference>
<comment type="similarity">
    <text evidence="3">Belongs to the autotransporter-2 (AT-2) (TC 1.B.40) family.</text>
</comment>
<dbReference type="Gene3D" id="3.90.1780.10">
    <property type="entry name" value="Trimeric adhesin"/>
    <property type="match status" value="2"/>
</dbReference>
<feature type="domain" description="Trimeric autotransporter adhesin YadA-like stalk" evidence="13">
    <location>
        <begin position="1615"/>
        <end position="1659"/>
    </location>
</feature>
<feature type="domain" description="Trimeric autotransporter adhesin YadA-like head" evidence="12">
    <location>
        <begin position="243"/>
        <end position="267"/>
    </location>
</feature>
<feature type="domain" description="Trimeric autotransporter adhesin YadA-like head" evidence="12">
    <location>
        <begin position="325"/>
        <end position="351"/>
    </location>
</feature>
<evidence type="ECO:0000256" key="1">
    <source>
        <dbReference type="ARBA" id="ARBA00004241"/>
    </source>
</evidence>
<keyword evidence="7" id="KW-0732">Signal</keyword>
<evidence type="ECO:0000313" key="16">
    <source>
        <dbReference type="Proteomes" id="UP000244920"/>
    </source>
</evidence>
<keyword evidence="5" id="KW-1134">Transmembrane beta strand</keyword>
<dbReference type="Gene3D" id="1.20.5.170">
    <property type="match status" value="6"/>
</dbReference>
<keyword evidence="8" id="KW-0653">Protein transport</keyword>
<feature type="domain" description="Trimeric autotransporter adhesin YadA-like stalk" evidence="13">
    <location>
        <begin position="1799"/>
        <end position="1843"/>
    </location>
</feature>
<keyword evidence="9" id="KW-0472">Membrane</keyword>
<evidence type="ECO:0000256" key="8">
    <source>
        <dbReference type="ARBA" id="ARBA00022927"/>
    </source>
</evidence>
<protein>
    <recommendedName>
        <fullName evidence="17">Autotransporter adhesin</fullName>
    </recommendedName>
</protein>
<keyword evidence="16" id="KW-1185">Reference proteome</keyword>
<feature type="domain" description="Trimeric autotransporter adhesin YadA-like head" evidence="12">
    <location>
        <begin position="131"/>
        <end position="154"/>
    </location>
</feature>
<feature type="domain" description="Trimeric autotransporter adhesin YadA-like stalk" evidence="13">
    <location>
        <begin position="715"/>
        <end position="749"/>
    </location>
</feature>
<dbReference type="Gene3D" id="2.20.70.140">
    <property type="match status" value="6"/>
</dbReference>
<feature type="domain" description="Trimeric autotransporter adhesin YadA-like stalk" evidence="13">
    <location>
        <begin position="2322"/>
        <end position="2358"/>
    </location>
</feature>
<dbReference type="InterPro" id="IPR037174">
    <property type="entry name" value="Trimeric_adhesin"/>
</dbReference>
<dbReference type="GO" id="GO:0009986">
    <property type="term" value="C:cell surface"/>
    <property type="evidence" value="ECO:0007669"/>
    <property type="project" value="UniProtKB-SubCell"/>
</dbReference>
<dbReference type="Gene3D" id="3.30.1300.30">
    <property type="entry name" value="GSPII I/J protein-like"/>
    <property type="match status" value="1"/>
</dbReference>
<dbReference type="KEGG" id="apor:DDU33_01940"/>
<proteinExistence type="inferred from homology"/>
<evidence type="ECO:0008006" key="17">
    <source>
        <dbReference type="Google" id="ProtNLM"/>
    </source>
</evidence>
<dbReference type="Proteomes" id="UP000244920">
    <property type="component" value="Chromosome"/>
</dbReference>
<feature type="domain" description="Trimeric autotransporter adhesin YadA-like head" evidence="12">
    <location>
        <begin position="73"/>
        <end position="99"/>
    </location>
</feature>
<dbReference type="Gene3D" id="6.10.250.2120">
    <property type="match status" value="1"/>
</dbReference>
<dbReference type="Pfam" id="PF05658">
    <property type="entry name" value="YadA_head"/>
    <property type="match status" value="13"/>
</dbReference>
<feature type="domain" description="Trimeric autotransporter adhesin YadA-like stalk" evidence="13">
    <location>
        <begin position="1247"/>
        <end position="1291"/>
    </location>
</feature>
<evidence type="ECO:0000256" key="6">
    <source>
        <dbReference type="ARBA" id="ARBA00022692"/>
    </source>
</evidence>
<dbReference type="InterPro" id="IPR045584">
    <property type="entry name" value="Pilin-like"/>
</dbReference>
<feature type="domain" description="Trimeric autotransporter adhesin YadA-like stalk" evidence="13">
    <location>
        <begin position="539"/>
        <end position="579"/>
    </location>
</feature>
<feature type="domain" description="Trimeric autotransporter adhesin YadA-like stalk" evidence="13">
    <location>
        <begin position="1431"/>
        <end position="1475"/>
    </location>
</feature>
<dbReference type="CDD" id="cd12820">
    <property type="entry name" value="LbR_YadA-like"/>
    <property type="match status" value="3"/>
</dbReference>
<feature type="domain" description="Trimeric autotransporter adhesin YadA-like head" evidence="12">
    <location>
        <begin position="353"/>
        <end position="376"/>
    </location>
</feature>
<evidence type="ECO:0000256" key="2">
    <source>
        <dbReference type="ARBA" id="ARBA00004442"/>
    </source>
</evidence>
<keyword evidence="10" id="KW-0998">Cell outer membrane</keyword>
<dbReference type="SUPFAM" id="SSF54523">
    <property type="entry name" value="Pili subunits"/>
    <property type="match status" value="1"/>
</dbReference>
<dbReference type="InterPro" id="IPR011049">
    <property type="entry name" value="Serralysin-like_metalloprot_C"/>
</dbReference>
<evidence type="ECO:0000256" key="3">
    <source>
        <dbReference type="ARBA" id="ARBA00005848"/>
    </source>
</evidence>
<sequence length="2626" mass="261516">MNQIFRVIWNQSTQTWVAVSELAKGRVKSSTTSEVSVEVNRSDKSLWSIGTLSVLLGLSANAWGAYTGDGGSATGLNSIAIGVGSTATQLNAIAIGRGASAAIYRDTTAVGSNSTASGYLSSAYGFNSTSSGETSVALGTEAKASGAQGVALGSSVNASGPQSTAIGNNANASGYGSIVIGGDDIGTATSYTVAGKTFTIEGNGNSAYVSPTASGHAAVVVGSLAKATGNFSSAYGSNALAVAEGATALGTFSNASGIGSFAGGVNSTSSGNSSTALGINSSAVADFTTAIGVDAKASGANATSIGANATASGGQAIATGLNAQATKGQTIAIGMNATATGDRAIATGLNAAASEQNSIATGFNSKALSDSSIAIGHATTSGKQVLNADGTVNSTLSSTSTVAIGNGVNATGKFSMAFGSYSNATGARAITIGSSSSANATSAVSIGAQSKANTNYSTAIGPSANASTAENSTAIGANANATLAGSVALGNNSITGTSVPATTLSYNFANDAGSTVAASAQKDKADSVVSVGNGTYQRKIINLAAGAVTATSTEAINGSQLYNVVTNVGFNIQENGTAKSRINNNNIINFANGTYTTASVTDGANSSKVVFNVVNQAITSANGVAAVSGTTAGLATAADVVNAVNNTGFNLQANGATNSFVKSGDTVNFKQGDNILVTKSGNNITVATSMTPTFTMLTTTGDATIGGNLDMTNGKITNLANGTNPTDAVNLQQLNATAALANRPLTFAGNTGTTEQQLGSTLNISGDASTSGTYSSANVKTVVTQDKVEVQIAESPTFSSVNSTGGISVGGELSVAGESVFQGGIMVDGTQTVDMGGNKVQNVEAGTDDTDAVNVSQLKANTTKVVAGKNTTVTNTTGADGTTYTINADDTSASVSTDSSLLTVAANGSKTVGNATVTDYKVSLTQGTLATNNGVVSSATNGVATTQDVADAIGKGYWKVGNNVGTETAQIKFGDQVNFVNGSGTVSNVTGANVSFDVNVDGKTINVGSDGKLTVNASALPKGVSVEAGNHTTVTPIAGTNGETVYKVDAEKTTASAGSNAVTVTAGTKDANGVTDYAVDLSQTTKDQLAKADTAIQNFTTSVNGTPVETITKDNNDVGFVNGTGTTARNDNGNITFDIKTTTLTADAAGNVTAGDATGDSFVKAGDVANAINNASKVAKTEVKAGDNIEVTSATGTNGQTIYNVSTSANPTFTSVTAGGTVLNGNGLTINNGPSITTSGIDAADNKITNVTNGTLSADSQDAVNGSQLYSVQTVADSALQTFTTSVNGVNVETISKDNNDVGFVNGTGTTARNDSGNITFDIKTTTLTADAAGNVTAGDATGDSFAKAGDVANAINNASKAAKTEVEAGDNIEVTSATGTNGQTIYNVSTSANPTFTSVTAGGTVLNGNGLTINNGPSITTNGIDAADNKITNVTNGTLSADSQDAVNGSQLYSVQTVAESALQTFTTSVNGVNVETISKDNNDVGFVNGTGTTARNDSGNITFDIKTTTLTADAAGNVTAGDATGDSFAKAGDVANAINNASKAAKTEVKEGENIQVSSETGTNGQTVYTVATSKDLVVNTITAGDTVLNSTGLTINNGPSITTSGIDAADNKITNVTNGTVSADSQDAVNGSQLYSVQTVAESALQTFTTSVNGVNVETISKDNNDVGFVNGTGTTARNDSGNITFDIKTTTLTADAAGNVTAGDATGDSFAKAGDVANAINNASKAAKTEVKEGENIQVSSETGTNGQTVYTVATSKDLVVNTITAGDTVLNSTGLTINNGPSITTSGIDAADNKITNVTNGTVSADSQDAVNGSQLYSVQTVADSALQTFTTSVNGVNVETISKDNNDVGFVNGTGTTARNDNGNITFDIKTTNLTTTDGNVTAGDTGNSFATAGDVANAINNASKAAKTEVKEGENIQVSSETGTNGQTVYTVATSKDLVINTITAGDTVLNSTGLTINNGPSITTSGIDAADNKITNVTNGTVSADSQDAVNGSQLYSVQTVADSALQTFTTSVNGVNVETISKDNNDVGFVNGTGTTARNDNGNITFDIKTTNLTTTDGNVTAGDTGNSFATAGDVANAINNASKAAKTEVKEGENIQVSSETGTNGQTVYTVATSKDLVVNTITAGDTVLNSNGLTINGGPSVTKSGINAGDQKITGVAAGDISSTSTDAVNGSQLYQVQEAAKAAKTEVVAGKNTTVTSETGNNGQSIYTVNADKSVVEAKADSGLTVTATTDADNYTTTYMLDLDADTKKQLAKEETVKAGSSNIVVSESTNSTGGKEFTVDLAKDIAVDTFKVGDTVNIDANGINAGNTKITGVAEGTADTDAVNVKQLTDTITASKTTVSSKDGSIAVVSSGNNYDISVKTDGATIRNGSNGLEVVTGDISTNSNGQVEVTSGDETKVATAGDVAKAVNNASWAVKAGKVEGTNGNASGYTGGDKVKAGDTVSVNAGRNIVISGSGKNINIATSDTPTFSSVTAKSVTADEVNIANGPSINANGIDMNNKRITNVAPGRVGTNDAANMNQLDDAIGKVNNRIHSVDKKLRSGIAGAVAIGSLVQAYNPSDSLLAVGGGTYRGSSALALGYSKVSDNGKIILKVTGSVNNSGHYMGGASVGYRF</sequence>
<dbReference type="EMBL" id="CP029206">
    <property type="protein sequence ID" value="AWI50336.1"/>
    <property type="molecule type" value="Genomic_DNA"/>
</dbReference>
<dbReference type="InterPro" id="IPR008635">
    <property type="entry name" value="Coiled_stalk_dom"/>
</dbReference>
<feature type="domain" description="Trimeric autotransporter adhesin YadA-like C-terminal membrane anchor" evidence="11">
    <location>
        <begin position="2566"/>
        <end position="2626"/>
    </location>
</feature>
<reference evidence="16" key="1">
    <citation type="submission" date="2018-05" db="EMBL/GenBank/DDBJ databases">
        <title>Complete genome sequence of Actinobacillus porcitonsillarum reference strain 9953L55 (CCUG 46996).</title>
        <authorList>
            <person name="Dona V."/>
            <person name="Perreten V."/>
        </authorList>
    </citation>
    <scope>NUCLEOTIDE SEQUENCE [LARGE SCALE GENOMIC DNA]</scope>
    <source>
        <strain evidence="16">9953L55</strain>
    </source>
</reference>
<evidence type="ECO:0000256" key="5">
    <source>
        <dbReference type="ARBA" id="ARBA00022452"/>
    </source>
</evidence>
<evidence type="ECO:0000259" key="11">
    <source>
        <dbReference type="Pfam" id="PF03895"/>
    </source>
</evidence>
<feature type="domain" description="Trimeric autotransporter adhesin YadA-like head" evidence="12">
    <location>
        <begin position="438"/>
        <end position="464"/>
    </location>
</feature>
<evidence type="ECO:0000256" key="9">
    <source>
        <dbReference type="ARBA" id="ARBA00023136"/>
    </source>
</evidence>
<dbReference type="Pfam" id="PF03895">
    <property type="entry name" value="YadA_anchor"/>
    <property type="match status" value="1"/>
</dbReference>
<evidence type="ECO:0000259" key="12">
    <source>
        <dbReference type="Pfam" id="PF05658"/>
    </source>
</evidence>
<dbReference type="SUPFAM" id="SSF101967">
    <property type="entry name" value="Adhesin YadA, collagen-binding domain"/>
    <property type="match status" value="11"/>
</dbReference>
<evidence type="ECO:0000256" key="4">
    <source>
        <dbReference type="ARBA" id="ARBA00022448"/>
    </source>
</evidence>
<feature type="domain" description="Trimeric autotransporter adhesin YadA-like head" evidence="12">
    <location>
        <begin position="213"/>
        <end position="239"/>
    </location>
</feature>
<feature type="domain" description="Trimeric autotransporter adhesin YadA-like head" evidence="12">
    <location>
        <begin position="410"/>
        <end position="436"/>
    </location>
</feature>
<evidence type="ECO:0000259" key="13">
    <source>
        <dbReference type="Pfam" id="PF05662"/>
    </source>
</evidence>
<feature type="domain" description="Trimeric autotransporter adhesin YadA-like stalk" evidence="13">
    <location>
        <begin position="2163"/>
        <end position="2204"/>
    </location>
</feature>
<comment type="subcellular location">
    <subcellularLocation>
        <location evidence="2">Cell outer membrane</location>
    </subcellularLocation>
    <subcellularLocation>
        <location evidence="1">Cell surface</location>
    </subcellularLocation>
</comment>
<dbReference type="RefSeq" id="WP_108922816.1">
    <property type="nucleotide sequence ID" value="NZ_CP029206.1"/>
</dbReference>
<feature type="domain" description="ESPR" evidence="14">
    <location>
        <begin position="1"/>
        <end position="37"/>
    </location>
</feature>
<dbReference type="GO" id="GO:0009279">
    <property type="term" value="C:cell outer membrane"/>
    <property type="evidence" value="ECO:0007669"/>
    <property type="project" value="UniProtKB-SubCell"/>
</dbReference>
<dbReference type="InterPro" id="IPR005594">
    <property type="entry name" value="YadA_C"/>
</dbReference>
<evidence type="ECO:0000259" key="14">
    <source>
        <dbReference type="Pfam" id="PF13018"/>
    </source>
</evidence>
<feature type="domain" description="Trimeric autotransporter adhesin YadA-like head" evidence="12">
    <location>
        <begin position="468"/>
        <end position="493"/>
    </location>
</feature>
<feature type="domain" description="Trimeric autotransporter adhesin YadA-like head" evidence="12">
    <location>
        <begin position="106"/>
        <end position="128"/>
    </location>
</feature>
<dbReference type="GO" id="GO:0015031">
    <property type="term" value="P:protein transport"/>
    <property type="evidence" value="ECO:0007669"/>
    <property type="project" value="UniProtKB-KW"/>
</dbReference>
<evidence type="ECO:0000256" key="7">
    <source>
        <dbReference type="ARBA" id="ARBA00022729"/>
    </source>
</evidence>
<accession>A0A2U8FIH4</accession>
<dbReference type="Pfam" id="PF13018">
    <property type="entry name" value="ESPR"/>
    <property type="match status" value="1"/>
</dbReference>
<feature type="domain" description="Trimeric autotransporter adhesin YadA-like head" evidence="12">
    <location>
        <begin position="158"/>
        <end position="182"/>
    </location>
</feature>
<organism evidence="15 16">
    <name type="scientific">Actinobacillus porcitonsillarum</name>
    <dbReference type="NCBI Taxonomy" id="189834"/>
    <lineage>
        <taxon>Bacteria</taxon>
        <taxon>Pseudomonadati</taxon>
        <taxon>Pseudomonadota</taxon>
        <taxon>Gammaproteobacteria</taxon>
        <taxon>Pasteurellales</taxon>
        <taxon>Pasteurellaceae</taxon>
        <taxon>Actinobacillus</taxon>
    </lineage>
</organism>
<dbReference type="Pfam" id="PF05662">
    <property type="entry name" value="YadA_stalk"/>
    <property type="match status" value="11"/>
</dbReference>
<feature type="domain" description="Trimeric autotransporter adhesin YadA-like head" evidence="12">
    <location>
        <begin position="270"/>
        <end position="294"/>
    </location>
</feature>
<dbReference type="Gene3D" id="2.150.10.10">
    <property type="entry name" value="Serralysin-like metalloprotease, C-terminal"/>
    <property type="match status" value="5"/>
</dbReference>
<feature type="domain" description="Trimeric autotransporter adhesin YadA-like head" evidence="12">
    <location>
        <begin position="297"/>
        <end position="323"/>
    </location>
</feature>
<feature type="domain" description="Trimeric autotransporter adhesin YadA-like stalk" evidence="13">
    <location>
        <begin position="1981"/>
        <end position="2025"/>
    </location>
</feature>
<dbReference type="Gene3D" id="6.20.50.100">
    <property type="match status" value="1"/>
</dbReference>
<evidence type="ECO:0000256" key="10">
    <source>
        <dbReference type="ARBA" id="ARBA00023237"/>
    </source>
</evidence>
<name>A0A2U8FIH4_9PAST</name>